<accession>A0A645GWL9</accession>
<evidence type="ECO:0000313" key="1">
    <source>
        <dbReference type="EMBL" id="MPN28053.1"/>
    </source>
</evidence>
<sequence>MRTAVVSSFNFALNTSVSKAAGYYNTRTFIYNICYICRINCFGIYPFNFNISSVFISGMTKCLCNRKISIMKLNIFTDNADSYFSFSCFDSTDHVYPFSEFRFGGINAKLTADNA</sequence>
<proteinExistence type="predicted"/>
<protein>
    <submittedName>
        <fullName evidence="1">Uncharacterized protein</fullName>
    </submittedName>
</protein>
<comment type="caution">
    <text evidence="1">The sequence shown here is derived from an EMBL/GenBank/DDBJ whole genome shotgun (WGS) entry which is preliminary data.</text>
</comment>
<dbReference type="EMBL" id="VSSQ01078177">
    <property type="protein sequence ID" value="MPN28053.1"/>
    <property type="molecule type" value="Genomic_DNA"/>
</dbReference>
<dbReference type="AlphaFoldDB" id="A0A645GWL9"/>
<organism evidence="1">
    <name type="scientific">bioreactor metagenome</name>
    <dbReference type="NCBI Taxonomy" id="1076179"/>
    <lineage>
        <taxon>unclassified sequences</taxon>
        <taxon>metagenomes</taxon>
        <taxon>ecological metagenomes</taxon>
    </lineage>
</organism>
<name>A0A645GWL9_9ZZZZ</name>
<reference evidence="1" key="1">
    <citation type="submission" date="2019-08" db="EMBL/GenBank/DDBJ databases">
        <authorList>
            <person name="Kucharzyk K."/>
            <person name="Murdoch R.W."/>
            <person name="Higgins S."/>
            <person name="Loffler F."/>
        </authorList>
    </citation>
    <scope>NUCLEOTIDE SEQUENCE</scope>
</reference>
<gene>
    <name evidence="1" type="ORF">SDC9_175492</name>
</gene>